<name>A0A3G5AE82_9VIRU</name>
<accession>A0A3G5AE82</accession>
<dbReference type="EMBL" id="MK072455">
    <property type="protein sequence ID" value="AYV85490.1"/>
    <property type="molecule type" value="Genomic_DNA"/>
</dbReference>
<gene>
    <name evidence="1" type="ORF">Satyrvirus19_12</name>
</gene>
<proteinExistence type="predicted"/>
<protein>
    <submittedName>
        <fullName evidence="1">Uncharacterized protein</fullName>
    </submittedName>
</protein>
<organism evidence="1">
    <name type="scientific">Satyrvirus sp</name>
    <dbReference type="NCBI Taxonomy" id="2487771"/>
    <lineage>
        <taxon>Viruses</taxon>
        <taxon>Varidnaviria</taxon>
        <taxon>Bamfordvirae</taxon>
        <taxon>Nucleocytoviricota</taxon>
        <taxon>Megaviricetes</taxon>
        <taxon>Imitervirales</taxon>
        <taxon>Mimiviridae</taxon>
        <taxon>Megamimivirinae</taxon>
    </lineage>
</organism>
<sequence length="508" mass="60087">MNNLLDDNIKKMHCLQEYTHDNYLKIDRKSFFCEIQDIPRIRDNFLLLPTAPSTVNFTVDMWRKYDNLVSFFQLLNHDYQQENYCNIDETLHGITKEYSELADRHQIDFFMHYTTNSKLLMYITAIMSPFKLKYLGVGKLLGTSDLVSYVQAVKNGIKVVDTINAHAPEDEQVNQKELSDYFIFSKDILDVYEDWHANYGWLYGKKNKGTSHYKKEFGEWINDYQNIDHSLSYVKASDTVDTNWPIVNEFIFRNPVSLKFCLKIVISKRNQETNPLFMLFKLLCPNTIMDLDTFESNRGSYNFHGINNELLNLNYDLIYSFIEEGGDVNNLNSQMLNQFRTNNGMNKIYAFDPPKIFLMLTMTEFDIPKGINELQSHLITTINQMVTGYIPVYKYIIYDDRAIHFSKLLKHYHYNGKFKNPFVVLIINSDVTTYDTDFFDKIYYKFDVKVMEISEESMKIYLEQIENGAINIANEIIQKLKSYQHGNGIHYRKYIKYKTKYLTLRRLV</sequence>
<evidence type="ECO:0000313" key="1">
    <source>
        <dbReference type="EMBL" id="AYV85490.1"/>
    </source>
</evidence>
<reference evidence="1" key="1">
    <citation type="submission" date="2018-10" db="EMBL/GenBank/DDBJ databases">
        <title>Hidden diversity of soil giant viruses.</title>
        <authorList>
            <person name="Schulz F."/>
            <person name="Alteio L."/>
            <person name="Goudeau D."/>
            <person name="Ryan E.M."/>
            <person name="Malmstrom R.R."/>
            <person name="Blanchard J."/>
            <person name="Woyke T."/>
        </authorList>
    </citation>
    <scope>NUCLEOTIDE SEQUENCE</scope>
    <source>
        <strain evidence="1">SAV1</strain>
    </source>
</reference>